<dbReference type="OrthoDB" id="7408822at2759"/>
<gene>
    <name evidence="1" type="ORF">DAPPUDRAFT_100891</name>
</gene>
<evidence type="ECO:0000313" key="2">
    <source>
        <dbReference type="Proteomes" id="UP000000305"/>
    </source>
</evidence>
<name>E9GBK5_DAPPU</name>
<dbReference type="EMBL" id="GL732538">
    <property type="protein sequence ID" value="EFX82969.1"/>
    <property type="molecule type" value="Genomic_DNA"/>
</dbReference>
<evidence type="ECO:0000313" key="1">
    <source>
        <dbReference type="EMBL" id="EFX82969.1"/>
    </source>
</evidence>
<dbReference type="HOGENOM" id="CLU_1504953_0_0_1"/>
<dbReference type="OMA" id="DEKLTYY"/>
<reference evidence="1 2" key="1">
    <citation type="journal article" date="2011" name="Science">
        <title>The ecoresponsive genome of Daphnia pulex.</title>
        <authorList>
            <person name="Colbourne J.K."/>
            <person name="Pfrender M.E."/>
            <person name="Gilbert D."/>
            <person name="Thomas W.K."/>
            <person name="Tucker A."/>
            <person name="Oakley T.H."/>
            <person name="Tokishita S."/>
            <person name="Aerts A."/>
            <person name="Arnold G.J."/>
            <person name="Basu M.K."/>
            <person name="Bauer D.J."/>
            <person name="Caceres C.E."/>
            <person name="Carmel L."/>
            <person name="Casola C."/>
            <person name="Choi J.H."/>
            <person name="Detter J.C."/>
            <person name="Dong Q."/>
            <person name="Dusheyko S."/>
            <person name="Eads B.D."/>
            <person name="Frohlich T."/>
            <person name="Geiler-Samerotte K.A."/>
            <person name="Gerlach D."/>
            <person name="Hatcher P."/>
            <person name="Jogdeo S."/>
            <person name="Krijgsveld J."/>
            <person name="Kriventseva E.V."/>
            <person name="Kultz D."/>
            <person name="Laforsch C."/>
            <person name="Lindquist E."/>
            <person name="Lopez J."/>
            <person name="Manak J.R."/>
            <person name="Muller J."/>
            <person name="Pangilinan J."/>
            <person name="Patwardhan R.P."/>
            <person name="Pitluck S."/>
            <person name="Pritham E.J."/>
            <person name="Rechtsteiner A."/>
            <person name="Rho M."/>
            <person name="Rogozin I.B."/>
            <person name="Sakarya O."/>
            <person name="Salamov A."/>
            <person name="Schaack S."/>
            <person name="Shapiro H."/>
            <person name="Shiga Y."/>
            <person name="Skalitzky C."/>
            <person name="Smith Z."/>
            <person name="Souvorov A."/>
            <person name="Sung W."/>
            <person name="Tang Z."/>
            <person name="Tsuchiya D."/>
            <person name="Tu H."/>
            <person name="Vos H."/>
            <person name="Wang M."/>
            <person name="Wolf Y.I."/>
            <person name="Yamagata H."/>
            <person name="Yamada T."/>
            <person name="Ye Y."/>
            <person name="Shaw J.R."/>
            <person name="Andrews J."/>
            <person name="Crease T.J."/>
            <person name="Tang H."/>
            <person name="Lucas S.M."/>
            <person name="Robertson H.M."/>
            <person name="Bork P."/>
            <person name="Koonin E.V."/>
            <person name="Zdobnov E.M."/>
            <person name="Grigoriev I.V."/>
            <person name="Lynch M."/>
            <person name="Boore J.L."/>
        </authorList>
    </citation>
    <scope>NUCLEOTIDE SEQUENCE [LARGE SCALE GENOMIC DNA]</scope>
</reference>
<dbReference type="InParanoid" id="E9GBK5"/>
<organism evidence="1 2">
    <name type="scientific">Daphnia pulex</name>
    <name type="common">Water flea</name>
    <dbReference type="NCBI Taxonomy" id="6669"/>
    <lineage>
        <taxon>Eukaryota</taxon>
        <taxon>Metazoa</taxon>
        <taxon>Ecdysozoa</taxon>
        <taxon>Arthropoda</taxon>
        <taxon>Crustacea</taxon>
        <taxon>Branchiopoda</taxon>
        <taxon>Diplostraca</taxon>
        <taxon>Cladocera</taxon>
        <taxon>Anomopoda</taxon>
        <taxon>Daphniidae</taxon>
        <taxon>Daphnia</taxon>
    </lineage>
</organism>
<dbReference type="AlphaFoldDB" id="E9GBK5"/>
<sequence length="180" mass="21186">MVIINLDEIIKNNSWFESLIKAINQVIDLKKENNPSFETKNYLAEQVFELVFYIGKKGIEFTEEERKVIGPLIKEIIWFLSVYIFYIGNIFVPDFDGYNLLQRSGIQFLLDNFKEFPVTNEELLGDSLKELQDSEELEIFDEKLTYYKENQGFMDFESLPLPLGDPVRPEGVPETHIWWS</sequence>
<dbReference type="KEGG" id="dpx:DAPPUDRAFT_100891"/>
<dbReference type="PhylomeDB" id="E9GBK5"/>
<protein>
    <submittedName>
        <fullName evidence="1">Uncharacterized protein</fullName>
    </submittedName>
</protein>
<dbReference type="Proteomes" id="UP000000305">
    <property type="component" value="Unassembled WGS sequence"/>
</dbReference>
<accession>E9GBK5</accession>
<proteinExistence type="predicted"/>
<keyword evidence="2" id="KW-1185">Reference proteome</keyword>